<name>A0A3M8DE07_9BACL</name>
<dbReference type="GO" id="GO:0016747">
    <property type="term" value="F:acyltransferase activity, transferring groups other than amino-acyl groups"/>
    <property type="evidence" value="ECO:0007669"/>
    <property type="project" value="InterPro"/>
</dbReference>
<evidence type="ECO:0000259" key="3">
    <source>
        <dbReference type="PROSITE" id="PS51186"/>
    </source>
</evidence>
<evidence type="ECO:0000313" key="5">
    <source>
        <dbReference type="Proteomes" id="UP000281915"/>
    </source>
</evidence>
<reference evidence="4 5" key="1">
    <citation type="submission" date="2018-10" db="EMBL/GenBank/DDBJ databases">
        <title>Phylogenomics of Brevibacillus.</title>
        <authorList>
            <person name="Dunlap C."/>
        </authorList>
    </citation>
    <scope>NUCLEOTIDE SEQUENCE [LARGE SCALE GENOMIC DNA]</scope>
    <source>
        <strain evidence="4 5">JCM 15085</strain>
    </source>
</reference>
<comment type="caution">
    <text evidence="4">The sequence shown here is derived from an EMBL/GenBank/DDBJ whole genome shotgun (WGS) entry which is preliminary data.</text>
</comment>
<dbReference type="Pfam" id="PF00583">
    <property type="entry name" value="Acetyltransf_1"/>
    <property type="match status" value="1"/>
</dbReference>
<evidence type="ECO:0000256" key="2">
    <source>
        <dbReference type="ARBA" id="ARBA00023315"/>
    </source>
</evidence>
<dbReference type="SUPFAM" id="SSF55729">
    <property type="entry name" value="Acyl-CoA N-acyltransferases (Nat)"/>
    <property type="match status" value="1"/>
</dbReference>
<dbReference type="InterPro" id="IPR016181">
    <property type="entry name" value="Acyl_CoA_acyltransferase"/>
</dbReference>
<dbReference type="PROSITE" id="PS51186">
    <property type="entry name" value="GNAT"/>
    <property type="match status" value="1"/>
</dbReference>
<evidence type="ECO:0000256" key="1">
    <source>
        <dbReference type="ARBA" id="ARBA00022679"/>
    </source>
</evidence>
<gene>
    <name evidence="4" type="ORF">EDM58_01630</name>
</gene>
<dbReference type="RefSeq" id="WP_122911770.1">
    <property type="nucleotide sequence ID" value="NZ_RHHT01000002.1"/>
</dbReference>
<dbReference type="InterPro" id="IPR000182">
    <property type="entry name" value="GNAT_dom"/>
</dbReference>
<dbReference type="PANTHER" id="PTHR43420">
    <property type="entry name" value="ACETYLTRANSFERASE"/>
    <property type="match status" value="1"/>
</dbReference>
<evidence type="ECO:0000313" key="4">
    <source>
        <dbReference type="EMBL" id="RNB86276.1"/>
    </source>
</evidence>
<accession>A0A3M8DE07</accession>
<keyword evidence="1 4" id="KW-0808">Transferase</keyword>
<protein>
    <submittedName>
        <fullName evidence="4">N-acetyltransferase</fullName>
    </submittedName>
</protein>
<feature type="domain" description="N-acetyltransferase" evidence="3">
    <location>
        <begin position="1"/>
        <end position="188"/>
    </location>
</feature>
<dbReference type="EMBL" id="RHHT01000002">
    <property type="protein sequence ID" value="RNB86276.1"/>
    <property type="molecule type" value="Genomic_DNA"/>
</dbReference>
<proteinExistence type="predicted"/>
<dbReference type="InterPro" id="IPR050680">
    <property type="entry name" value="YpeA/RimI_acetyltransf"/>
</dbReference>
<sequence length="190" mass="21381">MIRKALPADAKHVAPLILEAIGLDIAHSLTGANEYDEAVRRIASYFVTPQNRLSYENVVVATDRERVVGFALFYHGSETERLDRPFVEGWLQRTGQAPVIVKEARDDEFYLDSLAVHPDSRRMGVGKSLLHAFEKEAEARGHDRVALLVEEENVKARKLYESVGFRPDGSLMVAGHLYHHMVKRVPVPVP</sequence>
<dbReference type="AlphaFoldDB" id="A0A3M8DE07"/>
<dbReference type="Proteomes" id="UP000281915">
    <property type="component" value="Unassembled WGS sequence"/>
</dbReference>
<keyword evidence="2" id="KW-0012">Acyltransferase</keyword>
<dbReference type="Gene3D" id="3.40.630.30">
    <property type="match status" value="1"/>
</dbReference>
<dbReference type="CDD" id="cd04301">
    <property type="entry name" value="NAT_SF"/>
    <property type="match status" value="1"/>
</dbReference>
<organism evidence="4 5">
    <name type="scientific">Brevibacillus panacihumi</name>
    <dbReference type="NCBI Taxonomy" id="497735"/>
    <lineage>
        <taxon>Bacteria</taxon>
        <taxon>Bacillati</taxon>
        <taxon>Bacillota</taxon>
        <taxon>Bacilli</taxon>
        <taxon>Bacillales</taxon>
        <taxon>Paenibacillaceae</taxon>
        <taxon>Brevibacillus</taxon>
    </lineage>
</organism>